<dbReference type="OrthoDB" id="4456362at2759"/>
<dbReference type="InterPro" id="IPR032710">
    <property type="entry name" value="NTF2-like_dom_sf"/>
</dbReference>
<evidence type="ECO:0000313" key="3">
    <source>
        <dbReference type="Proteomes" id="UP000738349"/>
    </source>
</evidence>
<proteinExistence type="predicted"/>
<reference evidence="2" key="1">
    <citation type="journal article" date="2021" name="Nat. Commun.">
        <title>Genetic determinants of endophytism in the Arabidopsis root mycobiome.</title>
        <authorList>
            <person name="Mesny F."/>
            <person name="Miyauchi S."/>
            <person name="Thiergart T."/>
            <person name="Pickel B."/>
            <person name="Atanasova L."/>
            <person name="Karlsson M."/>
            <person name="Huettel B."/>
            <person name="Barry K.W."/>
            <person name="Haridas S."/>
            <person name="Chen C."/>
            <person name="Bauer D."/>
            <person name="Andreopoulos W."/>
            <person name="Pangilinan J."/>
            <person name="LaButti K."/>
            <person name="Riley R."/>
            <person name="Lipzen A."/>
            <person name="Clum A."/>
            <person name="Drula E."/>
            <person name="Henrissat B."/>
            <person name="Kohler A."/>
            <person name="Grigoriev I.V."/>
            <person name="Martin F.M."/>
            <person name="Hacquard S."/>
        </authorList>
    </citation>
    <scope>NUCLEOTIDE SEQUENCE</scope>
    <source>
        <strain evidence="2">MPI-CAGE-AT-0147</strain>
    </source>
</reference>
<dbReference type="AlphaFoldDB" id="A0A9P9J0P5"/>
<dbReference type="Pfam" id="PF13577">
    <property type="entry name" value="SnoaL_4"/>
    <property type="match status" value="1"/>
</dbReference>
<dbReference type="InterPro" id="IPR037401">
    <property type="entry name" value="SnoaL-like"/>
</dbReference>
<protein>
    <recommendedName>
        <fullName evidence="1">SnoaL-like domain-containing protein</fullName>
    </recommendedName>
</protein>
<organism evidence="2 3">
    <name type="scientific">Dactylonectria macrodidyma</name>
    <dbReference type="NCBI Taxonomy" id="307937"/>
    <lineage>
        <taxon>Eukaryota</taxon>
        <taxon>Fungi</taxon>
        <taxon>Dikarya</taxon>
        <taxon>Ascomycota</taxon>
        <taxon>Pezizomycotina</taxon>
        <taxon>Sordariomycetes</taxon>
        <taxon>Hypocreomycetidae</taxon>
        <taxon>Hypocreales</taxon>
        <taxon>Nectriaceae</taxon>
        <taxon>Dactylonectria</taxon>
    </lineage>
</organism>
<dbReference type="Proteomes" id="UP000738349">
    <property type="component" value="Unassembled WGS sequence"/>
</dbReference>
<dbReference type="SUPFAM" id="SSF54427">
    <property type="entry name" value="NTF2-like"/>
    <property type="match status" value="1"/>
</dbReference>
<comment type="caution">
    <text evidence="2">The sequence shown here is derived from an EMBL/GenBank/DDBJ whole genome shotgun (WGS) entry which is preliminary data.</text>
</comment>
<name>A0A9P9J0P5_9HYPO</name>
<feature type="domain" description="SnoaL-like" evidence="1">
    <location>
        <begin position="11"/>
        <end position="138"/>
    </location>
</feature>
<keyword evidence="3" id="KW-1185">Reference proteome</keyword>
<dbReference type="EMBL" id="JAGMUV010000012">
    <property type="protein sequence ID" value="KAH7137870.1"/>
    <property type="molecule type" value="Genomic_DNA"/>
</dbReference>
<dbReference type="Gene3D" id="3.10.450.50">
    <property type="match status" value="1"/>
</dbReference>
<sequence length="166" mass="18763">MEVSPDIAAIIIKKKAMYGRYIDTKEWDKLGQIMLPDAKLSFKDTDGSPLIVGKTCLVFPSAASFATFFKRFFAKAQTLHMFSLGELEQRGPGEVKAIWAMEDEIILRGSAGLVEIRGGGYYYEIWTQKDGDWFLKSLNLCRTYTKTSLVAKVLAALQTYMDLTFY</sequence>
<accession>A0A9P9J0P5</accession>
<evidence type="ECO:0000259" key="1">
    <source>
        <dbReference type="Pfam" id="PF13577"/>
    </source>
</evidence>
<gene>
    <name evidence="2" type="ORF">EDB81DRAFT_801391</name>
</gene>
<evidence type="ECO:0000313" key="2">
    <source>
        <dbReference type="EMBL" id="KAH7137870.1"/>
    </source>
</evidence>